<sequence length="327" mass="35922">MEVAAVVPFCCCCHGVATRHHLFQPRTEPPPEEPPPHVKRRRRCPLLLFLNSRPAAQGRDLPPSPFLVRMPSLVVANHHCPRSSLQPCKSSLQLLQPALPAKGVANRDSPSSLVADPSLPCDLILEQAGTLGALLGVEVSLLQHHLPPLRPPLSLLQFHQIPKSLTSISSFPNFPASDFTLAPSAYWFVCVLVDDIGELERRLEDVGYAVLAIRIHCTGTGCYTSDEVIRSAYHGMTYDKIKVSGFKVSNASGVLGRCFIEVENGFKGESFPVKIAYATICKELIFCMPIQWSYSTLSSLGSALIHSVYDPIFIHCTLQLSHSSFQD</sequence>
<dbReference type="Pfam" id="PF26102">
    <property type="entry name" value="Ig_SPL7"/>
    <property type="match status" value="1"/>
</dbReference>
<reference evidence="1 2" key="1">
    <citation type="submission" date="2024-01" db="EMBL/GenBank/DDBJ databases">
        <title>The genomes of 5 underutilized Papilionoideae crops provide insights into root nodulation and disease resistanc.</title>
        <authorList>
            <person name="Yuan L."/>
        </authorList>
    </citation>
    <scope>NUCLEOTIDE SEQUENCE [LARGE SCALE GENOMIC DNA]</scope>
    <source>
        <strain evidence="1">ZHUSHIDOU_FW_LH</strain>
        <tissue evidence="1">Leaf</tissue>
    </source>
</reference>
<comment type="caution">
    <text evidence="1">The sequence shown here is derived from an EMBL/GenBank/DDBJ whole genome shotgun (WGS) entry which is preliminary data.</text>
</comment>
<dbReference type="AlphaFoldDB" id="A0AAN9F3M3"/>
<proteinExistence type="predicted"/>
<dbReference type="EMBL" id="JAYWIO010000004">
    <property type="protein sequence ID" value="KAK7266670.1"/>
    <property type="molecule type" value="Genomic_DNA"/>
</dbReference>
<evidence type="ECO:0000313" key="2">
    <source>
        <dbReference type="Proteomes" id="UP001372338"/>
    </source>
</evidence>
<accession>A0AAN9F3M3</accession>
<keyword evidence="2" id="KW-1185">Reference proteome</keyword>
<name>A0AAN9F3M3_CROPI</name>
<protein>
    <submittedName>
        <fullName evidence="1">Uncharacterized protein</fullName>
    </submittedName>
</protein>
<gene>
    <name evidence="1" type="ORF">RIF29_19320</name>
</gene>
<dbReference type="Proteomes" id="UP001372338">
    <property type="component" value="Unassembled WGS sequence"/>
</dbReference>
<organism evidence="1 2">
    <name type="scientific">Crotalaria pallida</name>
    <name type="common">Smooth rattlebox</name>
    <name type="synonym">Crotalaria striata</name>
    <dbReference type="NCBI Taxonomy" id="3830"/>
    <lineage>
        <taxon>Eukaryota</taxon>
        <taxon>Viridiplantae</taxon>
        <taxon>Streptophyta</taxon>
        <taxon>Embryophyta</taxon>
        <taxon>Tracheophyta</taxon>
        <taxon>Spermatophyta</taxon>
        <taxon>Magnoliopsida</taxon>
        <taxon>eudicotyledons</taxon>
        <taxon>Gunneridae</taxon>
        <taxon>Pentapetalae</taxon>
        <taxon>rosids</taxon>
        <taxon>fabids</taxon>
        <taxon>Fabales</taxon>
        <taxon>Fabaceae</taxon>
        <taxon>Papilionoideae</taxon>
        <taxon>50 kb inversion clade</taxon>
        <taxon>genistoids sensu lato</taxon>
        <taxon>core genistoids</taxon>
        <taxon>Crotalarieae</taxon>
        <taxon>Crotalaria</taxon>
    </lineage>
</organism>
<evidence type="ECO:0000313" key="1">
    <source>
        <dbReference type="EMBL" id="KAK7266670.1"/>
    </source>
</evidence>